<dbReference type="AlphaFoldDB" id="A0A8T1ZB57"/>
<comment type="caution">
    <text evidence="2">The sequence shown here is derived from an EMBL/GenBank/DDBJ whole genome shotgun (WGS) entry which is preliminary data.</text>
</comment>
<dbReference type="Proteomes" id="UP000694251">
    <property type="component" value="Chromosome 11"/>
</dbReference>
<dbReference type="Pfam" id="PF03478">
    <property type="entry name" value="Beta-prop_KIB1-4"/>
    <property type="match status" value="1"/>
</dbReference>
<accession>A0A8T1ZB57</accession>
<evidence type="ECO:0000259" key="1">
    <source>
        <dbReference type="Pfam" id="PF03478"/>
    </source>
</evidence>
<organism evidence="2 3">
    <name type="scientific">Arabidopsis suecica</name>
    <name type="common">Swedish thale-cress</name>
    <name type="synonym">Cardaminopsis suecica</name>
    <dbReference type="NCBI Taxonomy" id="45249"/>
    <lineage>
        <taxon>Eukaryota</taxon>
        <taxon>Viridiplantae</taxon>
        <taxon>Streptophyta</taxon>
        <taxon>Embryophyta</taxon>
        <taxon>Tracheophyta</taxon>
        <taxon>Spermatophyta</taxon>
        <taxon>Magnoliopsida</taxon>
        <taxon>eudicotyledons</taxon>
        <taxon>Gunneridae</taxon>
        <taxon>Pentapetalae</taxon>
        <taxon>rosids</taxon>
        <taxon>malvids</taxon>
        <taxon>Brassicales</taxon>
        <taxon>Brassicaceae</taxon>
        <taxon>Camelineae</taxon>
        <taxon>Arabidopsis</taxon>
    </lineage>
</organism>
<dbReference type="CDD" id="cd09917">
    <property type="entry name" value="F-box_SF"/>
    <property type="match status" value="1"/>
</dbReference>
<evidence type="ECO:0000313" key="3">
    <source>
        <dbReference type="Proteomes" id="UP000694251"/>
    </source>
</evidence>
<dbReference type="PANTHER" id="PTHR47123:SF7">
    <property type="entry name" value="DUF295 DOMAIN-CONTAINING PROTEIN"/>
    <property type="match status" value="1"/>
</dbReference>
<dbReference type="InterPro" id="IPR051304">
    <property type="entry name" value="SCF_F-box_domain"/>
</dbReference>
<dbReference type="InterPro" id="IPR005174">
    <property type="entry name" value="KIB1-4_b-propeller"/>
</dbReference>
<keyword evidence="3" id="KW-1185">Reference proteome</keyword>
<dbReference type="OrthoDB" id="599103at2759"/>
<evidence type="ECO:0000313" key="2">
    <source>
        <dbReference type="EMBL" id="KAG7556289.1"/>
    </source>
</evidence>
<name>A0A8T1ZB57_ARASU</name>
<proteinExistence type="predicted"/>
<dbReference type="EMBL" id="JAEFBJ010000011">
    <property type="protein sequence ID" value="KAG7556289.1"/>
    <property type="molecule type" value="Genomic_DNA"/>
</dbReference>
<gene>
    <name evidence="2" type="ORF">ISN44_As11g023380</name>
</gene>
<protein>
    <submittedName>
        <fullName evidence="2">F-box-like domain superfamily</fullName>
    </submittedName>
</protein>
<dbReference type="PANTHER" id="PTHR47123">
    <property type="entry name" value="F-BOX PROTEIN SKIP23"/>
    <property type="match status" value="1"/>
</dbReference>
<reference evidence="2 3" key="1">
    <citation type="submission" date="2020-12" db="EMBL/GenBank/DDBJ databases">
        <title>Concerted genomic and epigenomic changes stabilize Arabidopsis allopolyploids.</title>
        <authorList>
            <person name="Chen Z."/>
        </authorList>
    </citation>
    <scope>NUCLEOTIDE SEQUENCE [LARGE SCALE GENOMIC DNA]</scope>
    <source>
        <strain evidence="2">As9502</strain>
        <tissue evidence="2">Leaf</tissue>
    </source>
</reference>
<feature type="domain" description="KIB1-4 beta-propeller" evidence="1">
    <location>
        <begin position="167"/>
        <end position="342"/>
    </location>
</feature>
<sequence length="373" mass="43579">MVKWSELPPEILHSISLKIDNPFDLIHFRSVCSFWRSSSLLKFRYMTSLRCPLPLDPGGCGDDCHILSSRVYLVKSPNRDRPQYWLFKLQEKGNGEVVLHSLFLRRNSSAYGCLYPSLSLDLLNCQVFELAQEHVACYSEWSELFECISKCEERIGFMGLIKENNEYMILGKLSFNGLAMFRSVDKRWTELEIVYDSFFEGIVPFKGKFYAIDRTGKTTVVEPTLEVNTFQRSRPCDKTRKRWLVMSGDKLILVEMCTKSRYDFHIPNIREKKIWFEISELNEERNDWDQVEDVNGRVLFLEHYCTFSCLATEIPGFRANSIIFMDLWGGSNSYEHESILVYEFDKQGVRSLRDKPEYIELFPSPPGWVISNG</sequence>